<dbReference type="EMBL" id="QRSS01000004">
    <property type="protein sequence ID" value="RGQ06515.1"/>
    <property type="molecule type" value="Genomic_DNA"/>
</dbReference>
<gene>
    <name evidence="1" type="ORF">DWZ12_04830</name>
</gene>
<organism evidence="1 2">
    <name type="scientific">Blautia obeum</name>
    <dbReference type="NCBI Taxonomy" id="40520"/>
    <lineage>
        <taxon>Bacteria</taxon>
        <taxon>Bacillati</taxon>
        <taxon>Bacillota</taxon>
        <taxon>Clostridia</taxon>
        <taxon>Lachnospirales</taxon>
        <taxon>Lachnospiraceae</taxon>
        <taxon>Blautia</taxon>
    </lineage>
</organism>
<sequence length="159" mass="17523">MARLRATKSGQIRLEGFAEMEAKLGGTQRANLAENLLKAAEPHLTQALDAQMMRHPGPLQKSLKSTGPQQTSAGGWYLAYRATTGNERPADKIKNPQKMIYLTTRQYVKEHKTKKGITIRSYVIPADDVIGKAVAASENAVVEAMQNEFDNILNGIWGE</sequence>
<reference evidence="1 2" key="1">
    <citation type="submission" date="2018-08" db="EMBL/GenBank/DDBJ databases">
        <title>A genome reference for cultivated species of the human gut microbiota.</title>
        <authorList>
            <person name="Zou Y."/>
            <person name="Xue W."/>
            <person name="Luo G."/>
        </authorList>
    </citation>
    <scope>NUCLEOTIDE SEQUENCE [LARGE SCALE GENOMIC DNA]</scope>
    <source>
        <strain evidence="1 2">AF29-2BH</strain>
    </source>
</reference>
<evidence type="ECO:0000313" key="2">
    <source>
        <dbReference type="Proteomes" id="UP000283585"/>
    </source>
</evidence>
<dbReference type="AlphaFoldDB" id="A0A411ZUL9"/>
<protein>
    <submittedName>
        <fullName evidence="1">Uncharacterized protein</fullName>
    </submittedName>
</protein>
<accession>A0A411ZUL9</accession>
<dbReference type="RefSeq" id="WP_118044457.1">
    <property type="nucleotide sequence ID" value="NZ_QRSS01000004.1"/>
</dbReference>
<proteinExistence type="predicted"/>
<dbReference type="Proteomes" id="UP000283585">
    <property type="component" value="Unassembled WGS sequence"/>
</dbReference>
<comment type="caution">
    <text evidence="1">The sequence shown here is derived from an EMBL/GenBank/DDBJ whole genome shotgun (WGS) entry which is preliminary data.</text>
</comment>
<name>A0A411ZUL9_9FIRM</name>
<evidence type="ECO:0000313" key="1">
    <source>
        <dbReference type="EMBL" id="RGQ06515.1"/>
    </source>
</evidence>